<gene>
    <name evidence="3" type="primary">5572508</name>
</gene>
<feature type="compositionally biased region" description="Low complexity" evidence="1">
    <location>
        <begin position="1"/>
        <end position="36"/>
    </location>
</feature>
<dbReference type="GO" id="GO:0050808">
    <property type="term" value="P:synapse organization"/>
    <property type="evidence" value="ECO:0007669"/>
    <property type="project" value="TreeGrafter"/>
</dbReference>
<dbReference type="Proteomes" id="UP000008820">
    <property type="component" value="Chromosome 3"/>
</dbReference>
<dbReference type="InterPro" id="IPR003598">
    <property type="entry name" value="Ig_sub2"/>
</dbReference>
<dbReference type="InterPro" id="IPR007110">
    <property type="entry name" value="Ig-like_dom"/>
</dbReference>
<dbReference type="OrthoDB" id="6377396at2759"/>
<feature type="region of interest" description="Disordered" evidence="1">
    <location>
        <begin position="1"/>
        <end position="37"/>
    </location>
</feature>
<dbReference type="InParanoid" id="A0A6I8TCH3"/>
<reference evidence="3 4" key="1">
    <citation type="submission" date="2017-06" db="EMBL/GenBank/DDBJ databases">
        <title>Aedes aegypti genome working group (AGWG) sequencing and assembly.</title>
        <authorList>
            <consortium name="Aedes aegypti Genome Working Group (AGWG)"/>
            <person name="Matthews B.J."/>
        </authorList>
    </citation>
    <scope>NUCLEOTIDE SEQUENCE [LARGE SCALE GENOMIC DNA]</scope>
    <source>
        <strain evidence="3 4">LVP_AGWG</strain>
    </source>
</reference>
<dbReference type="AlphaFoldDB" id="A0A6I8TCH3"/>
<dbReference type="InterPro" id="IPR013106">
    <property type="entry name" value="Ig_V-set"/>
</dbReference>
<accession>A0A6I8TCH3</accession>
<dbReference type="InterPro" id="IPR013783">
    <property type="entry name" value="Ig-like_fold"/>
</dbReference>
<dbReference type="InterPro" id="IPR036179">
    <property type="entry name" value="Ig-like_dom_sf"/>
</dbReference>
<dbReference type="EnsemblMetazoa" id="AAEL009841-RB">
    <property type="protein sequence ID" value="AAEL009841-PB"/>
    <property type="gene ID" value="AAEL009841"/>
</dbReference>
<proteinExistence type="predicted"/>
<sequence>MPCIPSSSSSSSSSAAVGLPSSSSQSSSSSPSLAAADKPYFDDVNSRNVTTVLEDTAVLKCRVKHKGDRTVSWMRKRDLHILTSNIYTYTGDQRFSVIHPPDSDDWDLKIEYAQLKDSGIYECQVNTEPKINLAVYLDVTEDRDFVQASGGNHFMGPMGLDFLSTAARAKIIGSQEVHVKKGSTISLSCVVNVLASSISWYHGSSVVDFDSARGGISLETEKTETGTSSRLMLTRATLRDSGNYTCVPSGAISASVQVHVLNGEHPAAMQTSNGVVLCSSRYVLVFVLLAALNSCNLSKLISSISTTVLKTERQLRRTVLLASTASVGLVGRFLPSRSSSNSFKIRTFSTCRSSTFTSSQTSLQSLNEAPTLLQKR</sequence>
<feature type="domain" description="Ig-like" evidence="2">
    <location>
        <begin position="31"/>
        <end position="134"/>
    </location>
</feature>
<dbReference type="PANTHER" id="PTHR23279">
    <property type="entry name" value="DEFECTIVE PROBOSCIS EXTENSION RESPONSE DPR -RELATED"/>
    <property type="match status" value="1"/>
</dbReference>
<keyword evidence="4" id="KW-1185">Reference proteome</keyword>
<dbReference type="InterPro" id="IPR003599">
    <property type="entry name" value="Ig_sub"/>
</dbReference>
<evidence type="ECO:0000313" key="4">
    <source>
        <dbReference type="Proteomes" id="UP000008820"/>
    </source>
</evidence>
<evidence type="ECO:0000256" key="1">
    <source>
        <dbReference type="SAM" id="MobiDB-lite"/>
    </source>
</evidence>
<dbReference type="SMART" id="SM00408">
    <property type="entry name" value="IGc2"/>
    <property type="match status" value="2"/>
</dbReference>
<dbReference type="SUPFAM" id="SSF48726">
    <property type="entry name" value="Immunoglobulin"/>
    <property type="match status" value="2"/>
</dbReference>
<dbReference type="GO" id="GO:0032589">
    <property type="term" value="C:neuron projection membrane"/>
    <property type="evidence" value="ECO:0007669"/>
    <property type="project" value="TreeGrafter"/>
</dbReference>
<dbReference type="Pfam" id="PF07686">
    <property type="entry name" value="V-set"/>
    <property type="match status" value="1"/>
</dbReference>
<name>A0A6I8TCH3_AEDAE</name>
<reference evidence="3" key="2">
    <citation type="submission" date="2020-05" db="UniProtKB">
        <authorList>
            <consortium name="EnsemblMetazoa"/>
        </authorList>
    </citation>
    <scope>IDENTIFICATION</scope>
    <source>
        <strain evidence="3">LVP_AGWG</strain>
    </source>
</reference>
<dbReference type="InterPro" id="IPR037448">
    <property type="entry name" value="Zig-8"/>
</dbReference>
<dbReference type="PROSITE" id="PS50835">
    <property type="entry name" value="IG_LIKE"/>
    <property type="match status" value="2"/>
</dbReference>
<protein>
    <recommendedName>
        <fullName evidence="2">Ig-like domain-containing protein</fullName>
    </recommendedName>
</protein>
<evidence type="ECO:0000259" key="2">
    <source>
        <dbReference type="PROSITE" id="PS50835"/>
    </source>
</evidence>
<dbReference type="FunCoup" id="A0A6I8TCH3">
    <property type="interactions" value="57"/>
</dbReference>
<dbReference type="Pfam" id="PF13927">
    <property type="entry name" value="Ig_3"/>
    <property type="match status" value="1"/>
</dbReference>
<organism evidence="3 4">
    <name type="scientific">Aedes aegypti</name>
    <name type="common">Yellowfever mosquito</name>
    <name type="synonym">Culex aegypti</name>
    <dbReference type="NCBI Taxonomy" id="7159"/>
    <lineage>
        <taxon>Eukaryota</taxon>
        <taxon>Metazoa</taxon>
        <taxon>Ecdysozoa</taxon>
        <taxon>Arthropoda</taxon>
        <taxon>Hexapoda</taxon>
        <taxon>Insecta</taxon>
        <taxon>Pterygota</taxon>
        <taxon>Neoptera</taxon>
        <taxon>Endopterygota</taxon>
        <taxon>Diptera</taxon>
        <taxon>Nematocera</taxon>
        <taxon>Culicoidea</taxon>
        <taxon>Culicidae</taxon>
        <taxon>Culicinae</taxon>
        <taxon>Aedini</taxon>
        <taxon>Aedes</taxon>
        <taxon>Stegomyia</taxon>
    </lineage>
</organism>
<dbReference type="SMART" id="SM00409">
    <property type="entry name" value="IG"/>
    <property type="match status" value="2"/>
</dbReference>
<feature type="domain" description="Ig-like" evidence="2">
    <location>
        <begin position="157"/>
        <end position="257"/>
    </location>
</feature>
<dbReference type="FunFam" id="2.60.40.10:FF:000129">
    <property type="entry name" value="CLUMA_CG018772, isoform A"/>
    <property type="match status" value="1"/>
</dbReference>
<dbReference type="PANTHER" id="PTHR23279:SF6">
    <property type="entry name" value="DEFECTIVE PROBOSCIS EXTENSION RESPONSE 7, ISOFORM F"/>
    <property type="match status" value="1"/>
</dbReference>
<dbReference type="Gene3D" id="2.60.40.10">
    <property type="entry name" value="Immunoglobulins"/>
    <property type="match status" value="2"/>
</dbReference>
<evidence type="ECO:0000313" key="3">
    <source>
        <dbReference type="EnsemblMetazoa" id="AAEL009841-PB"/>
    </source>
</evidence>